<evidence type="ECO:0000313" key="11">
    <source>
        <dbReference type="Proteomes" id="UP001152795"/>
    </source>
</evidence>
<dbReference type="GO" id="GO:0005634">
    <property type="term" value="C:nucleus"/>
    <property type="evidence" value="ECO:0007669"/>
    <property type="project" value="UniProtKB-SubCell"/>
</dbReference>
<evidence type="ECO:0000313" key="10">
    <source>
        <dbReference type="EMBL" id="CAB3983723.1"/>
    </source>
</evidence>
<dbReference type="GO" id="GO:0000978">
    <property type="term" value="F:RNA polymerase II cis-regulatory region sequence-specific DNA binding"/>
    <property type="evidence" value="ECO:0007669"/>
    <property type="project" value="TreeGrafter"/>
</dbReference>
<name>A0A7D9DI17_PARCT</name>
<comment type="caution">
    <text evidence="10">The sequence shown here is derived from an EMBL/GenBank/DDBJ whole genome shotgun (WGS) entry which is preliminary data.</text>
</comment>
<keyword evidence="4" id="KW-0597">Phosphoprotein</keyword>
<dbReference type="GO" id="GO:0005667">
    <property type="term" value="C:transcription regulator complex"/>
    <property type="evidence" value="ECO:0007669"/>
    <property type="project" value="TreeGrafter"/>
</dbReference>
<keyword evidence="7" id="KW-0804">Transcription</keyword>
<dbReference type="InterPro" id="IPR011539">
    <property type="entry name" value="RHD_DNA_bind_dom"/>
</dbReference>
<evidence type="ECO:0000256" key="8">
    <source>
        <dbReference type="ARBA" id="ARBA00023242"/>
    </source>
</evidence>
<dbReference type="GO" id="GO:0000981">
    <property type="term" value="F:DNA-binding transcription factor activity, RNA polymerase II-specific"/>
    <property type="evidence" value="ECO:0007669"/>
    <property type="project" value="TreeGrafter"/>
</dbReference>
<dbReference type="InterPro" id="IPR002909">
    <property type="entry name" value="IPT_dom"/>
</dbReference>
<evidence type="ECO:0000256" key="3">
    <source>
        <dbReference type="ARBA" id="ARBA00022490"/>
    </source>
</evidence>
<keyword evidence="5" id="KW-0805">Transcription regulation</keyword>
<sequence length="558" mass="61636">MSEQIAFGESVSTQNEVEHDLLCFPNIDSPFSVDSGVATSPLSSSPSSPSSSISHEDRFPYIETFTDNSEPEQVQPKSSPSLPVEKTVKKLLELLVAAKTAGERSLISNLVTTLLTNSLKKDNSPPTSLASIKNVVEQRSRQGIKRPASSSSDETPRKELKTVLKTPAPVKPSIIMVEQPEQNYRARYESEGCRGPVHGSSDLTFPTFQIKGYNAPLWVTVYLATSNGTPHFHLLCGPGSTKLPCRDTTLPDGVTAIQVLVGPETDMRAVLDCISLKRRRNFEADKELRRRGLNPADWKSERKEACFVMTAEIPGSPSQTITCKSKVFQCTAPPGNPEIWWMRPVKGYVTGGEEIGIIGKKFLKGFQVRFYGELPNGEMWQAYGEIDRSKTNTGACVVKSPALKDPITSPFTVNVEISGDLANNYTSSDSVTFTYLPLEKPSEAKDSTISIEAYDDTLVLSEILREIAQLSPESTHVLDLGIEALSKEWREILDSIEQLYETGCITSHQNKELRFLVSQHDTILLEAFRTTKQSLSDSEFLPVFCQYLAGLNIPRCTN</sequence>
<dbReference type="Gene3D" id="2.60.40.340">
    <property type="entry name" value="Rel homology domain (RHD), DNA-binding domain"/>
    <property type="match status" value="1"/>
</dbReference>
<dbReference type="AlphaFoldDB" id="A0A7D9DI17"/>
<keyword evidence="8" id="KW-0539">Nucleus</keyword>
<dbReference type="SUPFAM" id="SSF81296">
    <property type="entry name" value="E set domains"/>
    <property type="match status" value="1"/>
</dbReference>
<dbReference type="InterPro" id="IPR008366">
    <property type="entry name" value="NFAT"/>
</dbReference>
<reference evidence="10" key="1">
    <citation type="submission" date="2020-04" db="EMBL/GenBank/DDBJ databases">
        <authorList>
            <person name="Alioto T."/>
            <person name="Alioto T."/>
            <person name="Gomez Garrido J."/>
        </authorList>
    </citation>
    <scope>NUCLEOTIDE SEQUENCE</scope>
    <source>
        <strain evidence="10">A484AB</strain>
    </source>
</reference>
<feature type="compositionally biased region" description="Low complexity" evidence="9">
    <location>
        <begin position="40"/>
        <end position="53"/>
    </location>
</feature>
<evidence type="ECO:0000256" key="2">
    <source>
        <dbReference type="ARBA" id="ARBA00004496"/>
    </source>
</evidence>
<dbReference type="EMBL" id="CACRXK020000648">
    <property type="protein sequence ID" value="CAB3983723.1"/>
    <property type="molecule type" value="Genomic_DNA"/>
</dbReference>
<evidence type="ECO:0000256" key="4">
    <source>
        <dbReference type="ARBA" id="ARBA00022553"/>
    </source>
</evidence>
<evidence type="ECO:0000256" key="5">
    <source>
        <dbReference type="ARBA" id="ARBA00023015"/>
    </source>
</evidence>
<dbReference type="PANTHER" id="PTHR12533:SF7">
    <property type="entry name" value="NFAT NUCLEAR FACTOR, ISOFORM B"/>
    <property type="match status" value="1"/>
</dbReference>
<evidence type="ECO:0000256" key="1">
    <source>
        <dbReference type="ARBA" id="ARBA00004123"/>
    </source>
</evidence>
<protein>
    <submittedName>
        <fullName evidence="10">Nuclear factor of activated T-cells 5</fullName>
    </submittedName>
</protein>
<dbReference type="Pfam" id="PF16179">
    <property type="entry name" value="RHD_dimer"/>
    <property type="match status" value="1"/>
</dbReference>
<dbReference type="InterPro" id="IPR008967">
    <property type="entry name" value="p53-like_TF_DNA-bd_sf"/>
</dbReference>
<dbReference type="Pfam" id="PF00554">
    <property type="entry name" value="RHD_DNA_bind"/>
    <property type="match status" value="1"/>
</dbReference>
<dbReference type="GO" id="GO:0005737">
    <property type="term" value="C:cytoplasm"/>
    <property type="evidence" value="ECO:0007669"/>
    <property type="project" value="UniProtKB-SubCell"/>
</dbReference>
<dbReference type="InterPro" id="IPR032397">
    <property type="entry name" value="RHD_dimer"/>
</dbReference>
<feature type="region of interest" description="Disordered" evidence="9">
    <location>
        <begin position="35"/>
        <end position="82"/>
    </location>
</feature>
<comment type="subcellular location">
    <subcellularLocation>
        <location evidence="2">Cytoplasm</location>
    </subcellularLocation>
    <subcellularLocation>
        <location evidence="1">Nucleus</location>
    </subcellularLocation>
</comment>
<dbReference type="Proteomes" id="UP001152795">
    <property type="component" value="Unassembled WGS sequence"/>
</dbReference>
<keyword evidence="6" id="KW-0238">DNA-binding</keyword>
<accession>A0A7D9DI17</accession>
<dbReference type="InterPro" id="IPR014756">
    <property type="entry name" value="Ig_E-set"/>
</dbReference>
<organism evidence="10 11">
    <name type="scientific">Paramuricea clavata</name>
    <name type="common">Red gorgonian</name>
    <name type="synonym">Violescent sea-whip</name>
    <dbReference type="NCBI Taxonomy" id="317549"/>
    <lineage>
        <taxon>Eukaryota</taxon>
        <taxon>Metazoa</taxon>
        <taxon>Cnidaria</taxon>
        <taxon>Anthozoa</taxon>
        <taxon>Octocorallia</taxon>
        <taxon>Malacalcyonacea</taxon>
        <taxon>Plexauridae</taxon>
        <taxon>Paramuricea</taxon>
    </lineage>
</organism>
<dbReference type="OrthoDB" id="5346094at2759"/>
<dbReference type="SUPFAM" id="SSF49417">
    <property type="entry name" value="p53-like transcription factors"/>
    <property type="match status" value="1"/>
</dbReference>
<keyword evidence="11" id="KW-1185">Reference proteome</keyword>
<dbReference type="InterPro" id="IPR013783">
    <property type="entry name" value="Ig-like_fold"/>
</dbReference>
<dbReference type="SMART" id="SM00429">
    <property type="entry name" value="IPT"/>
    <property type="match status" value="1"/>
</dbReference>
<feature type="compositionally biased region" description="Polar residues" evidence="9">
    <location>
        <begin position="65"/>
        <end position="81"/>
    </location>
</feature>
<keyword evidence="3" id="KW-0963">Cytoplasm</keyword>
<evidence type="ECO:0000256" key="9">
    <source>
        <dbReference type="SAM" id="MobiDB-lite"/>
    </source>
</evidence>
<feature type="region of interest" description="Disordered" evidence="9">
    <location>
        <begin position="136"/>
        <end position="160"/>
    </location>
</feature>
<dbReference type="PANTHER" id="PTHR12533">
    <property type="entry name" value="NFAT"/>
    <property type="match status" value="1"/>
</dbReference>
<dbReference type="InterPro" id="IPR037059">
    <property type="entry name" value="RHD_DNA_bind_dom_sf"/>
</dbReference>
<proteinExistence type="predicted"/>
<evidence type="ECO:0000256" key="6">
    <source>
        <dbReference type="ARBA" id="ARBA00023125"/>
    </source>
</evidence>
<gene>
    <name evidence="10" type="ORF">PACLA_8A083275</name>
</gene>
<dbReference type="Gene3D" id="2.60.40.10">
    <property type="entry name" value="Immunoglobulins"/>
    <property type="match status" value="1"/>
</dbReference>
<evidence type="ECO:0000256" key="7">
    <source>
        <dbReference type="ARBA" id="ARBA00023163"/>
    </source>
</evidence>